<keyword evidence="13" id="KW-0812">Transmembrane</keyword>
<dbReference type="Gene3D" id="2.40.440.10">
    <property type="entry name" value="L,D-transpeptidase catalytic domain-like"/>
    <property type="match status" value="1"/>
</dbReference>
<evidence type="ECO:0000256" key="5">
    <source>
        <dbReference type="ARBA" id="ARBA00022801"/>
    </source>
</evidence>
<accession>A0A2H0QWW9</accession>
<dbReference type="Proteomes" id="UP000231333">
    <property type="component" value="Unassembled WGS sequence"/>
</dbReference>
<dbReference type="GO" id="GO:0071972">
    <property type="term" value="F:peptidoglycan L,D-transpeptidase activity"/>
    <property type="evidence" value="ECO:0007669"/>
    <property type="project" value="TreeGrafter"/>
</dbReference>
<keyword evidence="4" id="KW-0732">Signal</keyword>
<dbReference type="Pfam" id="PF03734">
    <property type="entry name" value="YkuD"/>
    <property type="match status" value="1"/>
</dbReference>
<organism evidence="15 16">
    <name type="scientific">Candidatus Zambryskibacteria bacterium CG10_big_fil_rev_8_21_14_0_10_42_12</name>
    <dbReference type="NCBI Taxonomy" id="1975115"/>
    <lineage>
        <taxon>Bacteria</taxon>
        <taxon>Candidatus Zambryskiibacteriota</taxon>
    </lineage>
</organism>
<evidence type="ECO:0000256" key="3">
    <source>
        <dbReference type="ARBA" id="ARBA00022679"/>
    </source>
</evidence>
<dbReference type="SUPFAM" id="SSF141523">
    <property type="entry name" value="L,D-transpeptidase catalytic domain-like"/>
    <property type="match status" value="1"/>
</dbReference>
<comment type="similarity">
    <text evidence="2 12">Belongs to the peptidase S11 family.</text>
</comment>
<evidence type="ECO:0000256" key="6">
    <source>
        <dbReference type="ARBA" id="ARBA00022960"/>
    </source>
</evidence>
<dbReference type="GO" id="GO:0006508">
    <property type="term" value="P:proteolysis"/>
    <property type="evidence" value="ECO:0007669"/>
    <property type="project" value="InterPro"/>
</dbReference>
<evidence type="ECO:0000256" key="1">
    <source>
        <dbReference type="ARBA" id="ARBA00004752"/>
    </source>
</evidence>
<evidence type="ECO:0000256" key="9">
    <source>
        <dbReference type="PIRSR" id="PIRSR618044-1"/>
    </source>
</evidence>
<evidence type="ECO:0000256" key="8">
    <source>
        <dbReference type="ARBA" id="ARBA00023316"/>
    </source>
</evidence>
<feature type="active site" description="Proton acceptor" evidence="9">
    <location>
        <position position="250"/>
    </location>
</feature>
<dbReference type="PROSITE" id="PS52029">
    <property type="entry name" value="LD_TPASE"/>
    <property type="match status" value="1"/>
</dbReference>
<dbReference type="EMBL" id="PCXL01000008">
    <property type="protein sequence ID" value="PIR38760.1"/>
    <property type="molecule type" value="Genomic_DNA"/>
</dbReference>
<dbReference type="InterPro" id="IPR005490">
    <property type="entry name" value="LD_TPept_cat_dom"/>
</dbReference>
<dbReference type="GO" id="GO:0016740">
    <property type="term" value="F:transferase activity"/>
    <property type="evidence" value="ECO:0007669"/>
    <property type="project" value="UniProtKB-KW"/>
</dbReference>
<name>A0A2H0QWW9_9BACT</name>
<feature type="domain" description="L,D-TPase catalytic" evidence="14">
    <location>
        <begin position="84"/>
        <end position="200"/>
    </location>
</feature>
<dbReference type="InterPro" id="IPR018044">
    <property type="entry name" value="Peptidase_S11"/>
</dbReference>
<dbReference type="InterPro" id="IPR038063">
    <property type="entry name" value="Transpep_catalytic_dom"/>
</dbReference>
<keyword evidence="5" id="KW-0378">Hydrolase</keyword>
<evidence type="ECO:0000259" key="14">
    <source>
        <dbReference type="PROSITE" id="PS52029"/>
    </source>
</evidence>
<keyword evidence="3" id="KW-0808">Transferase</keyword>
<feature type="transmembrane region" description="Helical" evidence="13">
    <location>
        <begin position="12"/>
        <end position="38"/>
    </location>
</feature>
<feature type="active site" evidence="9">
    <location>
        <position position="300"/>
    </location>
</feature>
<comment type="pathway">
    <text evidence="1 11">Cell wall biogenesis; peptidoglycan biosynthesis.</text>
</comment>
<evidence type="ECO:0000256" key="10">
    <source>
        <dbReference type="PIRSR" id="PIRSR618044-2"/>
    </source>
</evidence>
<dbReference type="InterPro" id="IPR012338">
    <property type="entry name" value="Beta-lactam/transpept-like"/>
</dbReference>
<dbReference type="AlphaFoldDB" id="A0A2H0QWW9"/>
<dbReference type="GO" id="GO:0071555">
    <property type="term" value="P:cell wall organization"/>
    <property type="evidence" value="ECO:0007669"/>
    <property type="project" value="UniProtKB-UniRule"/>
</dbReference>
<keyword evidence="13" id="KW-0472">Membrane</keyword>
<dbReference type="PANTHER" id="PTHR30582">
    <property type="entry name" value="L,D-TRANSPEPTIDASE"/>
    <property type="match status" value="1"/>
</dbReference>
<evidence type="ECO:0000256" key="4">
    <source>
        <dbReference type="ARBA" id="ARBA00022729"/>
    </source>
</evidence>
<comment type="caution">
    <text evidence="15">The sequence shown here is derived from an EMBL/GenBank/DDBJ whole genome shotgun (WGS) entry which is preliminary data.</text>
</comment>
<evidence type="ECO:0000256" key="2">
    <source>
        <dbReference type="ARBA" id="ARBA00007164"/>
    </source>
</evidence>
<feature type="active site" description="Nucleophile" evidence="11">
    <location>
        <position position="176"/>
    </location>
</feature>
<dbReference type="Gene3D" id="3.40.710.10">
    <property type="entry name" value="DD-peptidase/beta-lactamase superfamily"/>
    <property type="match status" value="1"/>
</dbReference>
<feature type="active site" description="Proton donor/acceptor" evidence="11">
    <location>
        <position position="157"/>
    </location>
</feature>
<evidence type="ECO:0000256" key="13">
    <source>
        <dbReference type="SAM" id="Phobius"/>
    </source>
</evidence>
<proteinExistence type="inferred from homology"/>
<feature type="active site" description="Acyl-ester intermediate" evidence="9">
    <location>
        <position position="247"/>
    </location>
</feature>
<dbReference type="GO" id="GO:0005576">
    <property type="term" value="C:extracellular region"/>
    <property type="evidence" value="ECO:0007669"/>
    <property type="project" value="TreeGrafter"/>
</dbReference>
<keyword evidence="13" id="KW-1133">Transmembrane helix</keyword>
<dbReference type="UniPathway" id="UPA00219"/>
<dbReference type="CDD" id="cd16913">
    <property type="entry name" value="YkuD_like"/>
    <property type="match status" value="1"/>
</dbReference>
<reference evidence="15 16" key="1">
    <citation type="submission" date="2017-09" db="EMBL/GenBank/DDBJ databases">
        <title>Depth-based differentiation of microbial function through sediment-hosted aquifers and enrichment of novel symbionts in the deep terrestrial subsurface.</title>
        <authorList>
            <person name="Probst A.J."/>
            <person name="Ladd B."/>
            <person name="Jarett J.K."/>
            <person name="Geller-Mcgrath D.E."/>
            <person name="Sieber C.M."/>
            <person name="Emerson J.B."/>
            <person name="Anantharaman K."/>
            <person name="Thomas B.C."/>
            <person name="Malmstrom R."/>
            <person name="Stieglmeier M."/>
            <person name="Klingl A."/>
            <person name="Woyke T."/>
            <person name="Ryan C.M."/>
            <person name="Banfield J.F."/>
        </authorList>
    </citation>
    <scope>NUCLEOTIDE SEQUENCE [LARGE SCALE GENOMIC DNA]</scope>
    <source>
        <strain evidence="15">CG10_big_fil_rev_8_21_14_0_10_42_12</strain>
    </source>
</reference>
<dbReference type="PRINTS" id="PR00725">
    <property type="entry name" value="DADACBPTASE1"/>
</dbReference>
<dbReference type="PANTHER" id="PTHR30582:SF2">
    <property type="entry name" value="L,D-TRANSPEPTIDASE YCIB-RELATED"/>
    <property type="match status" value="1"/>
</dbReference>
<protein>
    <recommendedName>
        <fullName evidence="14">L,D-TPase catalytic domain-containing protein</fullName>
    </recommendedName>
</protein>
<dbReference type="GO" id="GO:0018104">
    <property type="term" value="P:peptidoglycan-protein cross-linking"/>
    <property type="evidence" value="ECO:0007669"/>
    <property type="project" value="TreeGrafter"/>
</dbReference>
<dbReference type="InterPro" id="IPR001967">
    <property type="entry name" value="Peptidase_S11_N"/>
</dbReference>
<dbReference type="GO" id="GO:0008360">
    <property type="term" value="P:regulation of cell shape"/>
    <property type="evidence" value="ECO:0007669"/>
    <property type="project" value="UniProtKB-UniRule"/>
</dbReference>
<evidence type="ECO:0000313" key="15">
    <source>
        <dbReference type="EMBL" id="PIR38760.1"/>
    </source>
</evidence>
<dbReference type="Pfam" id="PF00768">
    <property type="entry name" value="Peptidase_S11"/>
    <property type="match status" value="1"/>
</dbReference>
<keyword evidence="7 11" id="KW-0573">Peptidoglycan synthesis</keyword>
<keyword evidence="6 11" id="KW-0133">Cell shape</keyword>
<dbReference type="SUPFAM" id="SSF56601">
    <property type="entry name" value="beta-lactamase/transpeptidase-like"/>
    <property type="match status" value="1"/>
</dbReference>
<evidence type="ECO:0000256" key="11">
    <source>
        <dbReference type="PROSITE-ProRule" id="PRU01373"/>
    </source>
</evidence>
<evidence type="ECO:0000256" key="7">
    <source>
        <dbReference type="ARBA" id="ARBA00022984"/>
    </source>
</evidence>
<dbReference type="InterPro" id="IPR050979">
    <property type="entry name" value="LD-transpeptidase"/>
</dbReference>
<gene>
    <name evidence="15" type="ORF">COV34_00365</name>
</gene>
<evidence type="ECO:0000313" key="16">
    <source>
        <dbReference type="Proteomes" id="UP000231333"/>
    </source>
</evidence>
<evidence type="ECO:0000256" key="12">
    <source>
        <dbReference type="RuleBase" id="RU004016"/>
    </source>
</evidence>
<feature type="binding site" evidence="10">
    <location>
        <position position="404"/>
    </location>
    <ligand>
        <name>substrate</name>
    </ligand>
</feature>
<keyword evidence="8 11" id="KW-0961">Cell wall biogenesis/degradation</keyword>
<dbReference type="GO" id="GO:0009002">
    <property type="term" value="F:serine-type D-Ala-D-Ala carboxypeptidase activity"/>
    <property type="evidence" value="ECO:0007669"/>
    <property type="project" value="InterPro"/>
</dbReference>
<sequence length="455" mass="50295">MDTIKKEVGLKIPAWLIAIVGILAAAGLFFVVLSLAALRADEYTLPKGLFAQTEDNFDFGPQPVLSDPNYFKTVRDKMLEEKLSFIEADLSAMKVTLYKNGEKEIEVPIATKGREGSWWETPAGIYKIEYKAENHFSSFGHVYQPYSLAFQGNFFIHGWPYYPDGTDVPRSYSGGCIRLETEDAEKIFALAEKDMPVLVFEDDFKGDEFSYDARIPGVTADSYLAVDLSNNFAFLSEEADKKFSVASITKLMSAVVATEYINIEKEVVAGTDLASTSIPRIKPGEVHTVYSLLYPLLLESSNEAAEVIADSIGESWFVDRMNTKADAIGLTDTHFADASGEKSANVSTAEDLYRLAKYLYHNRKFILSLSVDKLGFNVYGDSSFTGLQNLNDIPGLSGYMIGAKVGQSTSAGQTMLAVMELPLQGEIRPVAIVVLGSEDNKRDVRLIAEYLLSRY</sequence>